<evidence type="ECO:0000256" key="2">
    <source>
        <dbReference type="ARBA" id="ARBA00023098"/>
    </source>
</evidence>
<evidence type="ECO:0000313" key="9">
    <source>
        <dbReference type="EMBL" id="GHG63571.1"/>
    </source>
</evidence>
<evidence type="ECO:0000313" key="10">
    <source>
        <dbReference type="Proteomes" id="UP000619355"/>
    </source>
</evidence>
<dbReference type="GO" id="GO:0016829">
    <property type="term" value="F:lyase activity"/>
    <property type="evidence" value="ECO:0007669"/>
    <property type="project" value="UniProtKB-KW"/>
</dbReference>
<accession>A0A919KDT4</accession>
<sequence length="191" mass="21776">MPTLSQPPARATEFATDEVLLEQVLKPYRLNCQYLKSAVVRLTDRPGEAGRVSASCEFEIPESCYIDDTGHFNSVEFNICYNQMMYYVIAKAVKERLLEPLASWSMADYWSRQLADFLITDFRSAFRRAMRGGRFSGEIEIVDLTEWEGDDLHEALLVAQTTCRYWDEAGGNCHGEVRIAITNPVSNQNRS</sequence>
<dbReference type="Gene3D" id="3.10.129.30">
    <property type="entry name" value="Rv0098, thioesterase-like hot dog domain"/>
    <property type="match status" value="1"/>
</dbReference>
<dbReference type="EC" id="4.3.2.11" evidence="5"/>
<dbReference type="InterPro" id="IPR043064">
    <property type="entry name" value="FcoT_ThioEstase_Rv0098-like_sf"/>
</dbReference>
<evidence type="ECO:0000256" key="6">
    <source>
        <dbReference type="ARBA" id="ARBA00035169"/>
    </source>
</evidence>
<organism evidence="9 10">
    <name type="scientific">Streptomyces capoamus</name>
    <dbReference type="NCBI Taxonomy" id="68183"/>
    <lineage>
        <taxon>Bacteria</taxon>
        <taxon>Bacillati</taxon>
        <taxon>Actinomycetota</taxon>
        <taxon>Actinomycetes</taxon>
        <taxon>Kitasatosporales</taxon>
        <taxon>Streptomycetaceae</taxon>
        <taxon>Streptomyces</taxon>
    </lineage>
</organism>
<evidence type="ECO:0000256" key="3">
    <source>
        <dbReference type="ARBA" id="ARBA00023239"/>
    </source>
</evidence>
<dbReference type="AlphaFoldDB" id="A0A919KDT4"/>
<dbReference type="GO" id="GO:0006631">
    <property type="term" value="P:fatty acid metabolic process"/>
    <property type="evidence" value="ECO:0007669"/>
    <property type="project" value="UniProtKB-KW"/>
</dbReference>
<keyword evidence="10" id="KW-1185">Reference proteome</keyword>
<evidence type="ECO:0000256" key="8">
    <source>
        <dbReference type="ARBA" id="ARBA00048742"/>
    </source>
</evidence>
<evidence type="ECO:0000256" key="7">
    <source>
        <dbReference type="ARBA" id="ARBA00035448"/>
    </source>
</evidence>
<keyword evidence="3" id="KW-0456">Lyase</keyword>
<dbReference type="Proteomes" id="UP000619355">
    <property type="component" value="Unassembled WGS sequence"/>
</dbReference>
<comment type="similarity">
    <text evidence="4">Belongs to the FcoT family.</text>
</comment>
<proteinExistence type="inferred from homology"/>
<dbReference type="Pfam" id="PF10862">
    <property type="entry name" value="FcoT"/>
    <property type="match status" value="1"/>
</dbReference>
<evidence type="ECO:0000256" key="4">
    <source>
        <dbReference type="ARBA" id="ARBA00035117"/>
    </source>
</evidence>
<reference evidence="10" key="1">
    <citation type="journal article" date="2019" name="Int. J. Syst. Evol. Microbiol.">
        <title>The Global Catalogue of Microorganisms (GCM) 10K type strain sequencing project: providing services to taxonomists for standard genome sequencing and annotation.</title>
        <authorList>
            <consortium name="The Broad Institute Genomics Platform"/>
            <consortium name="The Broad Institute Genome Sequencing Center for Infectious Disease"/>
            <person name="Wu L."/>
            <person name="Ma J."/>
        </authorList>
    </citation>
    <scope>NUCLEOTIDE SEQUENCE [LARGE SCALE GENOMIC DNA]</scope>
    <source>
        <strain evidence="10">JCM 4253</strain>
    </source>
</reference>
<protein>
    <recommendedName>
        <fullName evidence="6">(2E)-enoyl-[ACP] glycyltransferase</fullName>
        <ecNumber evidence="5">4.3.2.11</ecNumber>
    </recommendedName>
    <alternativeName>
        <fullName evidence="7">(2E)-unsaturated fatty acyl-[ACP] glycyltransferase</fullName>
    </alternativeName>
</protein>
<dbReference type="RefSeq" id="WP_189984822.1">
    <property type="nucleotide sequence ID" value="NZ_BNBF01000018.1"/>
</dbReference>
<gene>
    <name evidence="9" type="ORF">GCM10018980_54270</name>
</gene>
<evidence type="ECO:0000256" key="5">
    <source>
        <dbReference type="ARBA" id="ARBA00035127"/>
    </source>
</evidence>
<name>A0A919KDT4_9ACTN</name>
<comment type="caution">
    <text evidence="9">The sequence shown here is derived from an EMBL/GenBank/DDBJ whole genome shotgun (WGS) entry which is preliminary data.</text>
</comment>
<keyword evidence="1" id="KW-0276">Fatty acid metabolism</keyword>
<keyword evidence="2" id="KW-0443">Lipid metabolism</keyword>
<dbReference type="EMBL" id="BNBF01000018">
    <property type="protein sequence ID" value="GHG63571.1"/>
    <property type="molecule type" value="Genomic_DNA"/>
</dbReference>
<comment type="catalytic activity">
    <reaction evidence="8">
        <text>a (3R)-3-[(carboxymethyl)amino]fatty acid + holo-[ACP] + H(+) = a (2E)-enoyl-[ACP] + glycine + H2O</text>
        <dbReference type="Rhea" id="RHEA:74923"/>
        <dbReference type="Rhea" id="RHEA-COMP:9685"/>
        <dbReference type="Rhea" id="RHEA-COMP:9925"/>
        <dbReference type="ChEBI" id="CHEBI:15377"/>
        <dbReference type="ChEBI" id="CHEBI:15378"/>
        <dbReference type="ChEBI" id="CHEBI:57305"/>
        <dbReference type="ChEBI" id="CHEBI:64479"/>
        <dbReference type="ChEBI" id="CHEBI:78784"/>
        <dbReference type="ChEBI" id="CHEBI:193080"/>
        <dbReference type="EC" id="4.3.2.11"/>
    </reaction>
    <physiologicalReaction direction="right-to-left" evidence="8">
        <dbReference type="Rhea" id="RHEA:74925"/>
    </physiologicalReaction>
</comment>
<evidence type="ECO:0000256" key="1">
    <source>
        <dbReference type="ARBA" id="ARBA00022832"/>
    </source>
</evidence>
<dbReference type="InterPro" id="IPR022598">
    <property type="entry name" value="FcoT_ThioEstase"/>
</dbReference>